<dbReference type="Pfam" id="PF13715">
    <property type="entry name" value="CarbopepD_reg_2"/>
    <property type="match status" value="1"/>
</dbReference>
<evidence type="ECO:0000256" key="2">
    <source>
        <dbReference type="ARBA" id="ARBA00022448"/>
    </source>
</evidence>
<evidence type="ECO:0000256" key="4">
    <source>
        <dbReference type="ARBA" id="ARBA00022692"/>
    </source>
</evidence>
<gene>
    <name evidence="14" type="ORF">HHX25_18030</name>
</gene>
<proteinExistence type="inferred from homology"/>
<keyword evidence="8 14" id="KW-0675">Receptor</keyword>
<dbReference type="Proteomes" id="UP000746690">
    <property type="component" value="Unassembled WGS sequence"/>
</dbReference>
<dbReference type="SUPFAM" id="SSF56935">
    <property type="entry name" value="Porins"/>
    <property type="match status" value="1"/>
</dbReference>
<dbReference type="Pfam" id="PF00593">
    <property type="entry name" value="TonB_dep_Rec_b-barrel"/>
    <property type="match status" value="1"/>
</dbReference>
<reference evidence="14 15" key="1">
    <citation type="submission" date="2020-04" db="EMBL/GenBank/DDBJ databases">
        <title>A Flavivirga sp. nov.</title>
        <authorList>
            <person name="Sun X."/>
        </authorList>
    </citation>
    <scope>NUCLEOTIDE SEQUENCE [LARGE SCALE GENOMIC DNA]</scope>
    <source>
        <strain evidence="14 15">Y03</strain>
    </source>
</reference>
<evidence type="ECO:0000256" key="11">
    <source>
        <dbReference type="RuleBase" id="RU003357"/>
    </source>
</evidence>
<dbReference type="InterPro" id="IPR000531">
    <property type="entry name" value="Beta-barrel_TonB"/>
</dbReference>
<comment type="similarity">
    <text evidence="10 11">Belongs to the TonB-dependent receptor family.</text>
</comment>
<dbReference type="InterPro" id="IPR036942">
    <property type="entry name" value="Beta-barrel_TonB_sf"/>
</dbReference>
<feature type="domain" description="TonB-dependent receptor plug" evidence="13">
    <location>
        <begin position="120"/>
        <end position="221"/>
    </location>
</feature>
<accession>A0ABX1S0M5</accession>
<dbReference type="PROSITE" id="PS52016">
    <property type="entry name" value="TONB_DEPENDENT_REC_3"/>
    <property type="match status" value="1"/>
</dbReference>
<keyword evidence="4 10" id="KW-0812">Transmembrane</keyword>
<keyword evidence="9 10" id="KW-0998">Cell outer membrane</keyword>
<sequence length="799" mass="90367">MKDYLLLLCYCAINISFAQECDHKFFGEVHDFHDGSPIVNATIYIKNINKYATTDLNGKFIMENICPGEINIVVSHVGCKDKVFNVKIKGDTFKIINLEHHFEELHVVEVKGNNPNKVTQTAQETILKTKTIERYNSLSLGDALKQVSGVSSINTGNTIVKPMINGLHSSRIAIITNGVRLQDQEWGIEHAPNVDLSSVGDISVIKGSNALAHGGGAIGGVVVLNPSRVILKDSLYGKSIISGQSNGRGFSFSSTLTKTYTKGWYVNATASLKNLGDFETPDYNLTNTGLNSKGFSASTGYRTLEKGFNIFYNYLNNEIGILRASHIGNIEDLVNSINGSQPAVIEPFGRSINAPKQEITHQVFMVDFYKRFKKLGRWELQYDFQNNQRFEFDIRLGDDRDKPALDLNLKTHNISSSIKVDAFENVKYNFGLSGTYQNNFANPDTGIRRLIPDYDKYDFGIFAISNVKLGSSTNFDLGLRYDFTRIDAQKFYLKSRWEERNYDVIFPSLVIEDFGTQLLTNPVFDYHNISVSAGVSHDFNEKHAVIFNYGLSQRPPNPSELFSDGLHHSAARIELGDLRIGKETSNRVSATYKYKVNDVSLNLEGFYNHINNFIYISPTGTEQTIRGAFPVWNFQQTNARLFGLDLSANYYYNEQWSLINKSSIIKARDISAKQALIEIPSFKSVNSLKFSNKKWLDLNTELQSELVLRQNEYPNNNFEAFIPTTGDNVLVDISTPPPAYHLLHFQSDITLEVFNKTKLNISLNIKNVFNTSYRENLNRLRYFADDLGRNFMLQLKLNY</sequence>
<dbReference type="InterPro" id="IPR008969">
    <property type="entry name" value="CarboxyPept-like_regulatory"/>
</dbReference>
<dbReference type="Gene3D" id="2.60.40.1120">
    <property type="entry name" value="Carboxypeptidase-like, regulatory domain"/>
    <property type="match status" value="1"/>
</dbReference>
<evidence type="ECO:0000313" key="14">
    <source>
        <dbReference type="EMBL" id="NMH89415.1"/>
    </source>
</evidence>
<keyword evidence="5" id="KW-0732">Signal</keyword>
<keyword evidence="7 10" id="KW-0472">Membrane</keyword>
<evidence type="ECO:0000256" key="8">
    <source>
        <dbReference type="ARBA" id="ARBA00023170"/>
    </source>
</evidence>
<evidence type="ECO:0000259" key="12">
    <source>
        <dbReference type="Pfam" id="PF00593"/>
    </source>
</evidence>
<evidence type="ECO:0000313" key="15">
    <source>
        <dbReference type="Proteomes" id="UP000746690"/>
    </source>
</evidence>
<dbReference type="InterPro" id="IPR037066">
    <property type="entry name" value="Plug_dom_sf"/>
</dbReference>
<dbReference type="InterPro" id="IPR039426">
    <property type="entry name" value="TonB-dep_rcpt-like"/>
</dbReference>
<feature type="domain" description="TonB-dependent receptor-like beta-barrel" evidence="12">
    <location>
        <begin position="244"/>
        <end position="768"/>
    </location>
</feature>
<protein>
    <submittedName>
        <fullName evidence="14">TonB-dependent receptor</fullName>
    </submittedName>
</protein>
<evidence type="ECO:0000256" key="5">
    <source>
        <dbReference type="ARBA" id="ARBA00022729"/>
    </source>
</evidence>
<dbReference type="EMBL" id="JABBHF010000012">
    <property type="protein sequence ID" value="NMH89415.1"/>
    <property type="molecule type" value="Genomic_DNA"/>
</dbReference>
<dbReference type="RefSeq" id="WP_169676392.1">
    <property type="nucleotide sequence ID" value="NZ_JABBHF010000012.1"/>
</dbReference>
<comment type="subcellular location">
    <subcellularLocation>
        <location evidence="1 10">Cell outer membrane</location>
        <topology evidence="1 10">Multi-pass membrane protein</topology>
    </subcellularLocation>
</comment>
<keyword evidence="2 10" id="KW-0813">Transport</keyword>
<dbReference type="PANTHER" id="PTHR30069:SF29">
    <property type="entry name" value="HEMOGLOBIN AND HEMOGLOBIN-HAPTOGLOBIN-BINDING PROTEIN 1-RELATED"/>
    <property type="match status" value="1"/>
</dbReference>
<dbReference type="SUPFAM" id="SSF49464">
    <property type="entry name" value="Carboxypeptidase regulatory domain-like"/>
    <property type="match status" value="1"/>
</dbReference>
<comment type="caution">
    <text evidence="14">The sequence shown here is derived from an EMBL/GenBank/DDBJ whole genome shotgun (WGS) entry which is preliminary data.</text>
</comment>
<name>A0ABX1S0M5_9FLAO</name>
<organism evidence="14 15">
    <name type="scientific">Flavivirga algicola</name>
    <dbReference type="NCBI Taxonomy" id="2729136"/>
    <lineage>
        <taxon>Bacteria</taxon>
        <taxon>Pseudomonadati</taxon>
        <taxon>Bacteroidota</taxon>
        <taxon>Flavobacteriia</taxon>
        <taxon>Flavobacteriales</taxon>
        <taxon>Flavobacteriaceae</taxon>
        <taxon>Flavivirga</taxon>
    </lineage>
</organism>
<dbReference type="Gene3D" id="2.170.130.10">
    <property type="entry name" value="TonB-dependent receptor, plug domain"/>
    <property type="match status" value="1"/>
</dbReference>
<keyword evidence="6 11" id="KW-0798">TonB box</keyword>
<evidence type="ECO:0000256" key="6">
    <source>
        <dbReference type="ARBA" id="ARBA00023077"/>
    </source>
</evidence>
<evidence type="ECO:0000256" key="7">
    <source>
        <dbReference type="ARBA" id="ARBA00023136"/>
    </source>
</evidence>
<evidence type="ECO:0000256" key="9">
    <source>
        <dbReference type="ARBA" id="ARBA00023237"/>
    </source>
</evidence>
<evidence type="ECO:0000256" key="1">
    <source>
        <dbReference type="ARBA" id="ARBA00004571"/>
    </source>
</evidence>
<dbReference type="Pfam" id="PF07715">
    <property type="entry name" value="Plug"/>
    <property type="match status" value="1"/>
</dbReference>
<keyword evidence="3 10" id="KW-1134">Transmembrane beta strand</keyword>
<dbReference type="Gene3D" id="2.40.170.20">
    <property type="entry name" value="TonB-dependent receptor, beta-barrel domain"/>
    <property type="match status" value="1"/>
</dbReference>
<evidence type="ECO:0000256" key="3">
    <source>
        <dbReference type="ARBA" id="ARBA00022452"/>
    </source>
</evidence>
<evidence type="ECO:0000259" key="13">
    <source>
        <dbReference type="Pfam" id="PF07715"/>
    </source>
</evidence>
<keyword evidence="15" id="KW-1185">Reference proteome</keyword>
<dbReference type="InterPro" id="IPR012910">
    <property type="entry name" value="Plug_dom"/>
</dbReference>
<evidence type="ECO:0000256" key="10">
    <source>
        <dbReference type="PROSITE-ProRule" id="PRU01360"/>
    </source>
</evidence>
<dbReference type="PANTHER" id="PTHR30069">
    <property type="entry name" value="TONB-DEPENDENT OUTER MEMBRANE RECEPTOR"/>
    <property type="match status" value="1"/>
</dbReference>